<comment type="caution">
    <text evidence="1">The sequence shown here is derived from an EMBL/GenBank/DDBJ whole genome shotgun (WGS) entry which is preliminary data.</text>
</comment>
<evidence type="ECO:0000313" key="1">
    <source>
        <dbReference type="EMBL" id="CAK8687863.1"/>
    </source>
</evidence>
<gene>
    <name evidence="1" type="ORF">CVLEPA_LOCUS19916</name>
</gene>
<keyword evidence="2" id="KW-1185">Reference proteome</keyword>
<reference evidence="1 2" key="1">
    <citation type="submission" date="2024-02" db="EMBL/GenBank/DDBJ databases">
        <authorList>
            <person name="Daric V."/>
            <person name="Darras S."/>
        </authorList>
    </citation>
    <scope>NUCLEOTIDE SEQUENCE [LARGE SCALE GENOMIC DNA]</scope>
</reference>
<evidence type="ECO:0000313" key="2">
    <source>
        <dbReference type="Proteomes" id="UP001642483"/>
    </source>
</evidence>
<sequence>MPYKGRVKDIVNFIDITHVMLRVRNQNSQPTRLLHPCLSSDDVCRQTVFITSAAIRALCAVGKHFPPGTQYLPETNIADMEA</sequence>
<dbReference type="Proteomes" id="UP001642483">
    <property type="component" value="Unassembled WGS sequence"/>
</dbReference>
<protein>
    <submittedName>
        <fullName evidence="1">Uncharacterized protein</fullName>
    </submittedName>
</protein>
<organism evidence="1 2">
    <name type="scientific">Clavelina lepadiformis</name>
    <name type="common">Light-bulb sea squirt</name>
    <name type="synonym">Ascidia lepadiformis</name>
    <dbReference type="NCBI Taxonomy" id="159417"/>
    <lineage>
        <taxon>Eukaryota</taxon>
        <taxon>Metazoa</taxon>
        <taxon>Chordata</taxon>
        <taxon>Tunicata</taxon>
        <taxon>Ascidiacea</taxon>
        <taxon>Aplousobranchia</taxon>
        <taxon>Clavelinidae</taxon>
        <taxon>Clavelina</taxon>
    </lineage>
</organism>
<proteinExistence type="predicted"/>
<accession>A0ABP0G7Q9</accession>
<name>A0ABP0G7Q9_CLALP</name>
<dbReference type="EMBL" id="CAWYQH010000106">
    <property type="protein sequence ID" value="CAK8687863.1"/>
    <property type="molecule type" value="Genomic_DNA"/>
</dbReference>